<dbReference type="GO" id="GO:0019628">
    <property type="term" value="P:urate catabolic process"/>
    <property type="evidence" value="ECO:0007669"/>
    <property type="project" value="TreeGrafter"/>
</dbReference>
<dbReference type="AlphaFoldDB" id="A0AAW9RW93"/>
<gene>
    <name evidence="8" type="primary">uraD</name>
    <name evidence="8" type="ORF">V3328_17185</name>
</gene>
<dbReference type="EC" id="4.1.1.97" evidence="3"/>
<comment type="caution">
    <text evidence="8">The sequence shown here is derived from an EMBL/GenBank/DDBJ whole genome shotgun (WGS) entry which is preliminary data.</text>
</comment>
<protein>
    <recommendedName>
        <fullName evidence="3">2-oxo-4-hydroxy-4-carboxy-5-ureidoimidazoline decarboxylase</fullName>
        <ecNumber evidence="3">4.1.1.97</ecNumber>
    </recommendedName>
</protein>
<comment type="catalytic activity">
    <reaction evidence="1">
        <text>5-hydroxy-2-oxo-4-ureido-2,5-dihydro-1H-imidazole-5-carboxylate + H(+) = (S)-allantoin + CO2</text>
        <dbReference type="Rhea" id="RHEA:26301"/>
        <dbReference type="ChEBI" id="CHEBI:15378"/>
        <dbReference type="ChEBI" id="CHEBI:15678"/>
        <dbReference type="ChEBI" id="CHEBI:16526"/>
        <dbReference type="ChEBI" id="CHEBI:58639"/>
        <dbReference type="EC" id="4.1.1.97"/>
    </reaction>
</comment>
<dbReference type="RefSeq" id="WP_340330930.1">
    <property type="nucleotide sequence ID" value="NZ_JAZHOF010000007.1"/>
</dbReference>
<dbReference type="GO" id="GO:0000255">
    <property type="term" value="P:allantoin metabolic process"/>
    <property type="evidence" value="ECO:0007669"/>
    <property type="project" value="InterPro"/>
</dbReference>
<evidence type="ECO:0000256" key="3">
    <source>
        <dbReference type="ARBA" id="ARBA00012257"/>
    </source>
</evidence>
<proteinExistence type="predicted"/>
<evidence type="ECO:0000256" key="2">
    <source>
        <dbReference type="ARBA" id="ARBA00004754"/>
    </source>
</evidence>
<dbReference type="SUPFAM" id="SSF158694">
    <property type="entry name" value="UraD-Like"/>
    <property type="match status" value="1"/>
</dbReference>
<keyword evidence="6 8" id="KW-0456">Lyase</keyword>
<dbReference type="GO" id="GO:0006144">
    <property type="term" value="P:purine nucleobase metabolic process"/>
    <property type="evidence" value="ECO:0007669"/>
    <property type="project" value="UniProtKB-KW"/>
</dbReference>
<evidence type="ECO:0000313" key="8">
    <source>
        <dbReference type="EMBL" id="MEJ8573229.1"/>
    </source>
</evidence>
<keyword evidence="5" id="KW-0210">Decarboxylase</keyword>
<accession>A0AAW9RW93</accession>
<dbReference type="PANTHER" id="PTHR43466">
    <property type="entry name" value="2-OXO-4-HYDROXY-4-CARBOXY-5-UREIDOIMIDAZOLINE DECARBOXYLASE-RELATED"/>
    <property type="match status" value="1"/>
</dbReference>
<dbReference type="EMBL" id="JAZHOF010000007">
    <property type="protein sequence ID" value="MEJ8573229.1"/>
    <property type="molecule type" value="Genomic_DNA"/>
</dbReference>
<dbReference type="Gene3D" id="1.10.3330.10">
    <property type="entry name" value="Oxo-4-hydroxy-4-carboxy-5-ureidoimidazoline decarboxylase"/>
    <property type="match status" value="1"/>
</dbReference>
<dbReference type="PANTHER" id="PTHR43466:SF1">
    <property type="entry name" value="2-OXO-4-HYDROXY-4-CARBOXY-5-UREIDOIMIDAZOLINE DECARBOXYLASE-RELATED"/>
    <property type="match status" value="1"/>
</dbReference>
<sequence length="172" mass="18918">MTGGRMTMAEVNAMTSPQFADTFCGVAERSRWVAEAAAADRPYGSRADMVAAFADAVRHADRTKRLELLNAHPDLAGRAAIAGDIGPDSRTEQARAGLDRLTPEEFRRFTDLNARYRRQNGFPFILAVSGATKHDILDAFEGRIGNDAEAEFETAIDQVCRIIGFRLEARVE</sequence>
<evidence type="ECO:0000256" key="4">
    <source>
        <dbReference type="ARBA" id="ARBA00022631"/>
    </source>
</evidence>
<evidence type="ECO:0000256" key="1">
    <source>
        <dbReference type="ARBA" id="ARBA00001163"/>
    </source>
</evidence>
<name>A0AAW9RW93_9HYPH</name>
<dbReference type="Pfam" id="PF09349">
    <property type="entry name" value="OHCU_decarbox"/>
    <property type="match status" value="1"/>
</dbReference>
<evidence type="ECO:0000313" key="9">
    <source>
        <dbReference type="Proteomes" id="UP001378188"/>
    </source>
</evidence>
<dbReference type="Proteomes" id="UP001378188">
    <property type="component" value="Unassembled WGS sequence"/>
</dbReference>
<keyword evidence="9" id="KW-1185">Reference proteome</keyword>
<dbReference type="GO" id="GO:0051997">
    <property type="term" value="F:2-oxo-4-hydroxy-4-carboxy-5-ureidoimidazoline decarboxylase activity"/>
    <property type="evidence" value="ECO:0007669"/>
    <property type="project" value="UniProtKB-EC"/>
</dbReference>
<feature type="domain" description="Oxo-4-hydroxy-4-carboxy-5-ureidoimidazoline decarboxylase" evidence="7">
    <location>
        <begin position="12"/>
        <end position="168"/>
    </location>
</feature>
<reference evidence="8 9" key="1">
    <citation type="submission" date="2024-02" db="EMBL/GenBank/DDBJ databases">
        <title>Genome analysis and characterization of Microbaculum marinisediminis sp. nov., isolated from marine sediment.</title>
        <authorList>
            <person name="Du Z.-J."/>
            <person name="Ye Y.-Q."/>
            <person name="Zhang Z.-R."/>
            <person name="Yuan S.-M."/>
            <person name="Zhang X.-Y."/>
        </authorList>
    </citation>
    <scope>NUCLEOTIDE SEQUENCE [LARGE SCALE GENOMIC DNA]</scope>
    <source>
        <strain evidence="8 9">SDUM1044001</strain>
    </source>
</reference>
<evidence type="ECO:0000256" key="5">
    <source>
        <dbReference type="ARBA" id="ARBA00022793"/>
    </source>
</evidence>
<comment type="pathway">
    <text evidence="2">Purine metabolism; urate degradation; (S)-allantoin from urate: step 3/3.</text>
</comment>
<organism evidence="8 9">
    <name type="scientific">Microbaculum marinum</name>
    <dbReference type="NCBI Taxonomy" id="1764581"/>
    <lineage>
        <taxon>Bacteria</taxon>
        <taxon>Pseudomonadati</taxon>
        <taxon>Pseudomonadota</taxon>
        <taxon>Alphaproteobacteria</taxon>
        <taxon>Hyphomicrobiales</taxon>
        <taxon>Tepidamorphaceae</taxon>
        <taxon>Microbaculum</taxon>
    </lineage>
</organism>
<evidence type="ECO:0000256" key="6">
    <source>
        <dbReference type="ARBA" id="ARBA00023239"/>
    </source>
</evidence>
<dbReference type="InterPro" id="IPR017580">
    <property type="entry name" value="OHCU_decarboxylase-1"/>
</dbReference>
<dbReference type="InterPro" id="IPR018020">
    <property type="entry name" value="OHCU_decarboxylase"/>
</dbReference>
<dbReference type="NCBIfam" id="TIGR03164">
    <property type="entry name" value="UHCUDC"/>
    <property type="match status" value="1"/>
</dbReference>
<dbReference type="InterPro" id="IPR036778">
    <property type="entry name" value="OHCU_decarboxylase_sf"/>
</dbReference>
<keyword evidence="4" id="KW-0659">Purine metabolism</keyword>
<evidence type="ECO:0000259" key="7">
    <source>
        <dbReference type="Pfam" id="PF09349"/>
    </source>
</evidence>